<dbReference type="InterPro" id="IPR013830">
    <property type="entry name" value="SGNH_hydro"/>
</dbReference>
<dbReference type="OrthoDB" id="9804395at2"/>
<dbReference type="InterPro" id="IPR051532">
    <property type="entry name" value="Ester_Hydrolysis_Enzymes"/>
</dbReference>
<dbReference type="GO" id="GO:0004622">
    <property type="term" value="F:phosphatidylcholine lysophospholipase activity"/>
    <property type="evidence" value="ECO:0007669"/>
    <property type="project" value="TreeGrafter"/>
</dbReference>
<protein>
    <submittedName>
        <fullName evidence="2">Lysophospholipase L1-like esterase</fullName>
    </submittedName>
</protein>
<keyword evidence="3" id="KW-1185">Reference proteome</keyword>
<dbReference type="PANTHER" id="PTHR30383:SF5">
    <property type="entry name" value="SGNH HYDROLASE-TYPE ESTERASE DOMAIN-CONTAINING PROTEIN"/>
    <property type="match status" value="1"/>
</dbReference>
<dbReference type="InterPro" id="IPR036514">
    <property type="entry name" value="SGNH_hydro_sf"/>
</dbReference>
<dbReference type="PANTHER" id="PTHR30383">
    <property type="entry name" value="THIOESTERASE 1/PROTEASE 1/LYSOPHOSPHOLIPASE L1"/>
    <property type="match status" value="1"/>
</dbReference>
<feature type="domain" description="SGNH hydrolase-type esterase" evidence="1">
    <location>
        <begin position="10"/>
        <end position="185"/>
    </location>
</feature>
<reference evidence="2 3" key="1">
    <citation type="submission" date="2019-02" db="EMBL/GenBank/DDBJ databases">
        <title>Sequencing the genomes of 1000 actinobacteria strains.</title>
        <authorList>
            <person name="Klenk H.-P."/>
        </authorList>
    </citation>
    <scope>NUCLEOTIDE SEQUENCE [LARGE SCALE GENOMIC DNA]</scope>
    <source>
        <strain evidence="2 3">DSM 44509</strain>
    </source>
</reference>
<dbReference type="AlphaFoldDB" id="A0A4Q7Y7N8"/>
<dbReference type="SUPFAM" id="SSF52266">
    <property type="entry name" value="SGNH hydrolase"/>
    <property type="match status" value="1"/>
</dbReference>
<evidence type="ECO:0000313" key="2">
    <source>
        <dbReference type="EMBL" id="RZU32009.1"/>
    </source>
</evidence>
<organism evidence="2 3">
    <name type="scientific">Blastococcus saxobsidens</name>
    <dbReference type="NCBI Taxonomy" id="138336"/>
    <lineage>
        <taxon>Bacteria</taxon>
        <taxon>Bacillati</taxon>
        <taxon>Actinomycetota</taxon>
        <taxon>Actinomycetes</taxon>
        <taxon>Geodermatophilales</taxon>
        <taxon>Geodermatophilaceae</taxon>
        <taxon>Blastococcus</taxon>
    </lineage>
</organism>
<comment type="caution">
    <text evidence="2">The sequence shown here is derived from an EMBL/GenBank/DDBJ whole genome shotgun (WGS) entry which is preliminary data.</text>
</comment>
<accession>A0A4Q7Y7N8</accession>
<dbReference type="Gene3D" id="3.40.50.1110">
    <property type="entry name" value="SGNH hydrolase"/>
    <property type="match status" value="1"/>
</dbReference>
<evidence type="ECO:0000313" key="3">
    <source>
        <dbReference type="Proteomes" id="UP000292507"/>
    </source>
</evidence>
<sequence length="207" mass="20875">MARTSLRFAVLGDSLAFGTGAGRPVDALGPRLTRALSDAGFDVDLHVLAVPGAVSADLAAQVRRATALAPDLAVVVIGANDLARFVPAEQASAALAAAVGALRAVGADVVVVPAPDMSMVPFVPPALRPLVRGACAVLQHRQAQVAQDAGASVAPVAGEVARAFVADPALFSADRFHPSSAGYARIAQALEPHVLAAARARRDDAAA</sequence>
<dbReference type="Proteomes" id="UP000292507">
    <property type="component" value="Unassembled WGS sequence"/>
</dbReference>
<gene>
    <name evidence="2" type="ORF">BKA19_1695</name>
</gene>
<dbReference type="Pfam" id="PF13472">
    <property type="entry name" value="Lipase_GDSL_2"/>
    <property type="match status" value="1"/>
</dbReference>
<dbReference type="EMBL" id="SHKV01000001">
    <property type="protein sequence ID" value="RZU32009.1"/>
    <property type="molecule type" value="Genomic_DNA"/>
</dbReference>
<dbReference type="RefSeq" id="WP_104529318.1">
    <property type="nucleotide sequence ID" value="NZ_POQT01000025.1"/>
</dbReference>
<name>A0A4Q7Y7N8_9ACTN</name>
<evidence type="ECO:0000259" key="1">
    <source>
        <dbReference type="Pfam" id="PF13472"/>
    </source>
</evidence>
<proteinExistence type="predicted"/>